<dbReference type="GO" id="GO:0016491">
    <property type="term" value="F:oxidoreductase activity"/>
    <property type="evidence" value="ECO:0007669"/>
    <property type="project" value="UniProtKB-KW"/>
</dbReference>
<protein>
    <recommendedName>
        <fullName evidence="8">Ferritin</fullName>
        <ecNumber evidence="8">1.16.3.2</ecNumber>
    </recommendedName>
</protein>
<gene>
    <name evidence="10" type="ORF">SAMN05421823_108261</name>
</gene>
<feature type="binding site" evidence="7">
    <location>
        <position position="59"/>
    </location>
    <ligand>
        <name>Fe cation</name>
        <dbReference type="ChEBI" id="CHEBI:24875"/>
        <label>1</label>
    </ligand>
</feature>
<dbReference type="EMBL" id="FNFO01000008">
    <property type="protein sequence ID" value="SDL84593.1"/>
    <property type="molecule type" value="Genomic_DNA"/>
</dbReference>
<dbReference type="InterPro" id="IPR009078">
    <property type="entry name" value="Ferritin-like_SF"/>
</dbReference>
<keyword evidence="3 7" id="KW-0479">Metal-binding</keyword>
<dbReference type="Gene3D" id="1.20.1260.10">
    <property type="match status" value="1"/>
</dbReference>
<dbReference type="InterPro" id="IPR012347">
    <property type="entry name" value="Ferritin-like"/>
</dbReference>
<dbReference type="GO" id="GO:0006879">
    <property type="term" value="P:intracellular iron ion homeostasis"/>
    <property type="evidence" value="ECO:0007669"/>
    <property type="project" value="UniProtKB-KW"/>
</dbReference>
<dbReference type="GO" id="GO:0008199">
    <property type="term" value="F:ferric iron binding"/>
    <property type="evidence" value="ECO:0007669"/>
    <property type="project" value="InterPro"/>
</dbReference>
<feature type="binding site" evidence="7">
    <location>
        <position position="136"/>
    </location>
    <ligand>
        <name>Fe cation</name>
        <dbReference type="ChEBI" id="CHEBI:24875"/>
        <label>1</label>
    </ligand>
</feature>
<comment type="catalytic activity">
    <reaction evidence="8">
        <text>4 Fe(2+) + O2 + 6 H2O = 4 iron(III) oxide-hydroxide + 12 H(+)</text>
        <dbReference type="Rhea" id="RHEA:11972"/>
        <dbReference type="ChEBI" id="CHEBI:15377"/>
        <dbReference type="ChEBI" id="CHEBI:15378"/>
        <dbReference type="ChEBI" id="CHEBI:15379"/>
        <dbReference type="ChEBI" id="CHEBI:29033"/>
        <dbReference type="ChEBI" id="CHEBI:78619"/>
        <dbReference type="EC" id="1.16.3.2"/>
    </reaction>
</comment>
<evidence type="ECO:0000256" key="7">
    <source>
        <dbReference type="PIRSR" id="PIRSR601519-1"/>
    </source>
</evidence>
<dbReference type="AlphaFoldDB" id="A0A1G9NDV8"/>
<dbReference type="RefSeq" id="WP_089685287.1">
    <property type="nucleotide sequence ID" value="NZ_FNFO01000008.1"/>
</dbReference>
<accession>A0A1G9NDV8</accession>
<evidence type="ECO:0000256" key="6">
    <source>
        <dbReference type="ARBA" id="ARBA00054546"/>
    </source>
</evidence>
<dbReference type="Proteomes" id="UP000198510">
    <property type="component" value="Unassembled WGS sequence"/>
</dbReference>
<dbReference type="InterPro" id="IPR041719">
    <property type="entry name" value="Ferritin_prok"/>
</dbReference>
<feature type="binding site" evidence="7">
    <location>
        <position position="62"/>
    </location>
    <ligand>
        <name>Fe cation</name>
        <dbReference type="ChEBI" id="CHEBI:24875"/>
        <label>1</label>
    </ligand>
</feature>
<keyword evidence="4" id="KW-0560">Oxidoreductase</keyword>
<dbReference type="GO" id="GO:0006826">
    <property type="term" value="P:iron ion transport"/>
    <property type="evidence" value="ECO:0007669"/>
    <property type="project" value="InterPro"/>
</dbReference>
<proteinExistence type="inferred from homology"/>
<dbReference type="PANTHER" id="PTHR11431">
    <property type="entry name" value="FERRITIN"/>
    <property type="match status" value="1"/>
</dbReference>
<keyword evidence="5 7" id="KW-0408">Iron</keyword>
<comment type="function">
    <text evidence="8">Iron-storage protein.</text>
</comment>
<dbReference type="SUPFAM" id="SSF47240">
    <property type="entry name" value="Ferritin-like"/>
    <property type="match status" value="1"/>
</dbReference>
<dbReference type="GO" id="GO:0008198">
    <property type="term" value="F:ferrous iron binding"/>
    <property type="evidence" value="ECO:0007669"/>
    <property type="project" value="TreeGrafter"/>
</dbReference>
<dbReference type="FunFam" id="1.20.1260.10:FF:000001">
    <property type="entry name" value="Non-heme ferritin"/>
    <property type="match status" value="1"/>
</dbReference>
<organism evidence="10 11">
    <name type="scientific">Catalinimonas alkaloidigena</name>
    <dbReference type="NCBI Taxonomy" id="1075417"/>
    <lineage>
        <taxon>Bacteria</taxon>
        <taxon>Pseudomonadati</taxon>
        <taxon>Bacteroidota</taxon>
        <taxon>Cytophagia</taxon>
        <taxon>Cytophagales</taxon>
        <taxon>Catalimonadaceae</taxon>
        <taxon>Catalinimonas</taxon>
    </lineage>
</organism>
<evidence type="ECO:0000259" key="9">
    <source>
        <dbReference type="PROSITE" id="PS50905"/>
    </source>
</evidence>
<dbReference type="EC" id="1.16.3.2" evidence="8"/>
<dbReference type="GO" id="GO:0005737">
    <property type="term" value="C:cytoplasm"/>
    <property type="evidence" value="ECO:0007669"/>
    <property type="project" value="UniProtKB-SubCell"/>
</dbReference>
<dbReference type="GO" id="GO:0042802">
    <property type="term" value="F:identical protein binding"/>
    <property type="evidence" value="ECO:0007669"/>
    <property type="project" value="UniProtKB-ARBA"/>
</dbReference>
<dbReference type="Pfam" id="PF00210">
    <property type="entry name" value="Ferritin"/>
    <property type="match status" value="1"/>
</dbReference>
<evidence type="ECO:0000256" key="1">
    <source>
        <dbReference type="ARBA" id="ARBA00006950"/>
    </source>
</evidence>
<keyword evidence="2 8" id="KW-0409">Iron storage</keyword>
<dbReference type="InterPro" id="IPR009040">
    <property type="entry name" value="Ferritin-like_diiron"/>
</dbReference>
<reference evidence="10 11" key="1">
    <citation type="submission" date="2016-10" db="EMBL/GenBank/DDBJ databases">
        <authorList>
            <person name="de Groot N.N."/>
        </authorList>
    </citation>
    <scope>NUCLEOTIDE SEQUENCE [LARGE SCALE GENOMIC DNA]</scope>
    <source>
        <strain evidence="10 11">DSM 25186</strain>
    </source>
</reference>
<comment type="subcellular location">
    <subcellularLocation>
        <location evidence="8">Cytoplasm</location>
    </subcellularLocation>
</comment>
<evidence type="ECO:0000256" key="4">
    <source>
        <dbReference type="ARBA" id="ARBA00023002"/>
    </source>
</evidence>
<evidence type="ECO:0000256" key="8">
    <source>
        <dbReference type="RuleBase" id="RU361145"/>
    </source>
</evidence>
<comment type="similarity">
    <text evidence="1 8">Belongs to the ferritin family. Prokaryotic subfamily.</text>
</comment>
<evidence type="ECO:0000313" key="10">
    <source>
        <dbReference type="EMBL" id="SDL84593.1"/>
    </source>
</evidence>
<evidence type="ECO:0000256" key="3">
    <source>
        <dbReference type="ARBA" id="ARBA00022723"/>
    </source>
</evidence>
<comment type="function">
    <text evidence="6">May alleviate iron toxicity in the presence of oxygen.</text>
</comment>
<keyword evidence="11" id="KW-1185">Reference proteome</keyword>
<dbReference type="PANTHER" id="PTHR11431:SF127">
    <property type="entry name" value="BACTERIAL NON-HEME FERRITIN"/>
    <property type="match status" value="1"/>
</dbReference>
<dbReference type="InterPro" id="IPR008331">
    <property type="entry name" value="Ferritin_DPS_dom"/>
</dbReference>
<dbReference type="InterPro" id="IPR001519">
    <property type="entry name" value="Ferritin"/>
</dbReference>
<keyword evidence="8" id="KW-0963">Cytoplasm</keyword>
<feature type="binding site" evidence="7">
    <location>
        <position position="26"/>
    </location>
    <ligand>
        <name>Fe cation</name>
        <dbReference type="ChEBI" id="CHEBI:24875"/>
        <label>1</label>
    </ligand>
</feature>
<evidence type="ECO:0000313" key="11">
    <source>
        <dbReference type="Proteomes" id="UP000198510"/>
    </source>
</evidence>
<dbReference type="CDD" id="cd01055">
    <property type="entry name" value="Nonheme_Ferritin"/>
    <property type="match status" value="1"/>
</dbReference>
<name>A0A1G9NDV8_9BACT</name>
<dbReference type="STRING" id="1075417.SAMN05421823_108261"/>
<feature type="binding site" evidence="7">
    <location>
        <position position="103"/>
    </location>
    <ligand>
        <name>Fe cation</name>
        <dbReference type="ChEBI" id="CHEBI:24875"/>
        <label>1</label>
    </ligand>
</feature>
<dbReference type="PROSITE" id="PS50905">
    <property type="entry name" value="FERRITIN_LIKE"/>
    <property type="match status" value="1"/>
</dbReference>
<feature type="domain" description="Ferritin-like diiron" evidence="9">
    <location>
        <begin position="9"/>
        <end position="154"/>
    </location>
</feature>
<dbReference type="OrthoDB" id="9801481at2"/>
<sequence>MKDLLRQRVFIPEASAALLNQQIALEAASSSAYLAMAAWCDQHGFDHTAGHFYKQSEEERKHMLKLFHYLSDMGGLAVSPPLSEVQHEFASLRDVFESALDHEVQVTESINKIVAACRKSNDFATENFMQWYVKEQVEEEYIVRRALELIDLAEAGSLDLIELDERLAQISYPATEE</sequence>
<evidence type="ECO:0000256" key="2">
    <source>
        <dbReference type="ARBA" id="ARBA00022434"/>
    </source>
</evidence>
<evidence type="ECO:0000256" key="5">
    <source>
        <dbReference type="ARBA" id="ARBA00023004"/>
    </source>
</evidence>